<dbReference type="CDD" id="cd04301">
    <property type="entry name" value="NAT_SF"/>
    <property type="match status" value="1"/>
</dbReference>
<dbReference type="Gene3D" id="3.40.630.30">
    <property type="match status" value="1"/>
</dbReference>
<gene>
    <name evidence="4" type="ORF">H0E84_15790</name>
</gene>
<dbReference type="PANTHER" id="PTHR43072">
    <property type="entry name" value="N-ACETYLTRANSFERASE"/>
    <property type="match status" value="1"/>
</dbReference>
<dbReference type="EMBL" id="JACCKA010000086">
    <property type="protein sequence ID" value="NZA27840.1"/>
    <property type="molecule type" value="Genomic_DNA"/>
</dbReference>
<keyword evidence="5" id="KW-1185">Reference proteome</keyword>
<accession>A0A853JHC1</accession>
<evidence type="ECO:0000313" key="5">
    <source>
        <dbReference type="Proteomes" id="UP000578091"/>
    </source>
</evidence>
<sequence length="186" mass="20884">MSLSTPPLPPPPSLGPDYPRWSETLRDRSHVLIRPVTPQDRPAQRAFVEALSSQAQRLRFLGELGHPIERALERLVHVDYDHEVAFVAVVAEDSQQKIVGASRYSTDAQGLRCECSVVVAEDWRGKGLGTLMMRHLIEIARARGIRSMYSIDDAADRTMAELAVHLGFRSRTDPDDSHQVIHELEL</sequence>
<name>A0A853JHC1_9GAMM</name>
<evidence type="ECO:0000259" key="3">
    <source>
        <dbReference type="PROSITE" id="PS51186"/>
    </source>
</evidence>
<dbReference type="Proteomes" id="UP000578091">
    <property type="component" value="Unassembled WGS sequence"/>
</dbReference>
<proteinExistence type="predicted"/>
<dbReference type="Pfam" id="PF00583">
    <property type="entry name" value="Acetyltransf_1"/>
    <property type="match status" value="1"/>
</dbReference>
<keyword evidence="2" id="KW-0012">Acyltransferase</keyword>
<feature type="domain" description="N-acetyltransferase" evidence="3">
    <location>
        <begin position="31"/>
        <end position="186"/>
    </location>
</feature>
<organism evidence="4 5">
    <name type="scientific">Luteimonas salinisoli</name>
    <dbReference type="NCBI Taxonomy" id="2752307"/>
    <lineage>
        <taxon>Bacteria</taxon>
        <taxon>Pseudomonadati</taxon>
        <taxon>Pseudomonadota</taxon>
        <taxon>Gammaproteobacteria</taxon>
        <taxon>Lysobacterales</taxon>
        <taxon>Lysobacteraceae</taxon>
        <taxon>Luteimonas</taxon>
    </lineage>
</organism>
<dbReference type="InterPro" id="IPR000182">
    <property type="entry name" value="GNAT_dom"/>
</dbReference>
<evidence type="ECO:0000313" key="4">
    <source>
        <dbReference type="EMBL" id="NZA27840.1"/>
    </source>
</evidence>
<dbReference type="SUPFAM" id="SSF55729">
    <property type="entry name" value="Acyl-CoA N-acyltransferases (Nat)"/>
    <property type="match status" value="1"/>
</dbReference>
<keyword evidence="1 4" id="KW-0808">Transferase</keyword>
<dbReference type="AlphaFoldDB" id="A0A853JHC1"/>
<dbReference type="InterPro" id="IPR016181">
    <property type="entry name" value="Acyl_CoA_acyltransferase"/>
</dbReference>
<dbReference type="PROSITE" id="PS51186">
    <property type="entry name" value="GNAT"/>
    <property type="match status" value="1"/>
</dbReference>
<dbReference type="GO" id="GO:0016747">
    <property type="term" value="F:acyltransferase activity, transferring groups other than amino-acyl groups"/>
    <property type="evidence" value="ECO:0007669"/>
    <property type="project" value="InterPro"/>
</dbReference>
<reference evidence="4 5" key="1">
    <citation type="submission" date="2020-07" db="EMBL/GenBank/DDBJ databases">
        <title>Luteimonas sp. SJ-92.</title>
        <authorList>
            <person name="Huang X.-X."/>
            <person name="Xu L."/>
            <person name="Sun J.-Q."/>
        </authorList>
    </citation>
    <scope>NUCLEOTIDE SEQUENCE [LARGE SCALE GENOMIC DNA]</scope>
    <source>
        <strain evidence="4 5">SJ-92</strain>
    </source>
</reference>
<evidence type="ECO:0000256" key="1">
    <source>
        <dbReference type="ARBA" id="ARBA00022679"/>
    </source>
</evidence>
<evidence type="ECO:0000256" key="2">
    <source>
        <dbReference type="ARBA" id="ARBA00023315"/>
    </source>
</evidence>
<dbReference type="PANTHER" id="PTHR43072:SF23">
    <property type="entry name" value="UPF0039 PROTEIN C11D3.02C"/>
    <property type="match status" value="1"/>
</dbReference>
<comment type="caution">
    <text evidence="4">The sequence shown here is derived from an EMBL/GenBank/DDBJ whole genome shotgun (WGS) entry which is preliminary data.</text>
</comment>
<protein>
    <submittedName>
        <fullName evidence="4">GNAT family N-acetyltransferase</fullName>
    </submittedName>
</protein>